<feature type="transmembrane region" description="Helical" evidence="1">
    <location>
        <begin position="65"/>
        <end position="90"/>
    </location>
</feature>
<dbReference type="OrthoDB" id="2898516at2"/>
<accession>A0A0M2SKY3</accession>
<protein>
    <submittedName>
        <fullName evidence="2">Uncharacterized protein</fullName>
    </submittedName>
</protein>
<feature type="transmembrane region" description="Helical" evidence="1">
    <location>
        <begin position="102"/>
        <end position="126"/>
    </location>
</feature>
<evidence type="ECO:0000256" key="1">
    <source>
        <dbReference type="SAM" id="Phobius"/>
    </source>
</evidence>
<feature type="transmembrane region" description="Helical" evidence="1">
    <location>
        <begin position="12"/>
        <end position="32"/>
    </location>
</feature>
<comment type="caution">
    <text evidence="2">The sequence shown here is derived from an EMBL/GenBank/DDBJ whole genome shotgun (WGS) entry which is preliminary data.</text>
</comment>
<reference evidence="2 3" key="1">
    <citation type="submission" date="2015-04" db="EMBL/GenBank/DDBJ databases">
        <title>Taxonomic description and genome sequence of Salinicoccus sediminis sp. nov., a novel hyper halotolerant bacterium isolated from marine sediment.</title>
        <authorList>
            <person name="Mathan Kumar R."/>
            <person name="Kaur G."/>
            <person name="Kumar N."/>
            <person name="Kumar A."/>
            <person name="Singh N.K."/>
            <person name="Kaur N."/>
            <person name="Mayilraj S."/>
        </authorList>
    </citation>
    <scope>NUCLEOTIDE SEQUENCE [LARGE SCALE GENOMIC DNA]</scope>
    <source>
        <strain evidence="2 3">SV-16</strain>
    </source>
</reference>
<keyword evidence="1" id="KW-0812">Transmembrane</keyword>
<dbReference type="RefSeq" id="WP_046517790.1">
    <property type="nucleotide sequence ID" value="NZ_LAYZ01000025.1"/>
</dbReference>
<sequence>MATNTKHLNPGLILTLALIALVRPFMSITGISEAIGKPVASITATAIISILWVAATVIRKETQPVLTLVAAGVAYAVFAVIISGVLSPILAGSLQGPLTSPFAIVSVLLTNIIWGLVTGSIAALLLNLRR</sequence>
<name>A0A0M2SKY3_9STAP</name>
<dbReference type="STRING" id="1432562.WN59_12380"/>
<evidence type="ECO:0000313" key="3">
    <source>
        <dbReference type="Proteomes" id="UP000034287"/>
    </source>
</evidence>
<organism evidence="2 3">
    <name type="scientific">Salinicoccus sediminis</name>
    <dbReference type="NCBI Taxonomy" id="1432562"/>
    <lineage>
        <taxon>Bacteria</taxon>
        <taxon>Bacillati</taxon>
        <taxon>Bacillota</taxon>
        <taxon>Bacilli</taxon>
        <taxon>Bacillales</taxon>
        <taxon>Staphylococcaceae</taxon>
        <taxon>Salinicoccus</taxon>
    </lineage>
</organism>
<keyword evidence="3" id="KW-1185">Reference proteome</keyword>
<keyword evidence="1" id="KW-1133">Transmembrane helix</keyword>
<dbReference type="AlphaFoldDB" id="A0A0M2SKY3"/>
<feature type="transmembrane region" description="Helical" evidence="1">
    <location>
        <begin position="38"/>
        <end position="58"/>
    </location>
</feature>
<keyword evidence="1" id="KW-0472">Membrane</keyword>
<dbReference type="PATRIC" id="fig|1432562.3.peg.2478"/>
<proteinExistence type="predicted"/>
<gene>
    <name evidence="2" type="ORF">WN59_12380</name>
</gene>
<evidence type="ECO:0000313" key="2">
    <source>
        <dbReference type="EMBL" id="KKK33532.1"/>
    </source>
</evidence>
<dbReference type="EMBL" id="LAYZ01000025">
    <property type="protein sequence ID" value="KKK33532.1"/>
    <property type="molecule type" value="Genomic_DNA"/>
</dbReference>
<dbReference type="Proteomes" id="UP000034287">
    <property type="component" value="Unassembled WGS sequence"/>
</dbReference>